<protein>
    <submittedName>
        <fullName evidence="3">ABC transporter substrate-binding protein</fullName>
    </submittedName>
</protein>
<dbReference type="Proteomes" id="UP001212498">
    <property type="component" value="Unassembled WGS sequence"/>
</dbReference>
<evidence type="ECO:0000313" key="3">
    <source>
        <dbReference type="EMBL" id="MDA0642556.1"/>
    </source>
</evidence>
<dbReference type="Pfam" id="PF09084">
    <property type="entry name" value="NMT1"/>
    <property type="match status" value="1"/>
</dbReference>
<gene>
    <name evidence="3" type="ORF">OUY24_18130</name>
</gene>
<accession>A0ABT4SZ71</accession>
<dbReference type="InterPro" id="IPR015168">
    <property type="entry name" value="SsuA/THI5"/>
</dbReference>
<comment type="caution">
    <text evidence="3">The sequence shown here is derived from an EMBL/GenBank/DDBJ whole genome shotgun (WGS) entry which is preliminary data.</text>
</comment>
<dbReference type="Gene3D" id="3.40.190.10">
    <property type="entry name" value="Periplasmic binding protein-like II"/>
    <property type="match status" value="3"/>
</dbReference>
<dbReference type="RefSeq" id="WP_271277067.1">
    <property type="nucleotide sequence ID" value="NZ_BAABFD010000005.1"/>
</dbReference>
<dbReference type="SUPFAM" id="SSF53850">
    <property type="entry name" value="Periplasmic binding protein-like II"/>
    <property type="match status" value="1"/>
</dbReference>
<sequence>MRLRRSPAALVAAIAAVVIALTGCGADSQAAAGEPGEKFTLRIGVIGSGNRLTGPVGYLHDKSALVPLLADAGVGGVEVFSFPNGPDLNQALVAGELDLATYGDTPALVARGAGQPTRLIAQAAVGLDAAIVTKKGGPGSLQELAGRKIATQTGSYMHRYLLGALTDAKIEPKEIVHIYASDIEAALERGDVDAAAVPAANVEALRYKSYPVIDTLAVDHPQYRGTSATVVTETFLGEHAGFVKTWQAAQVEATRQAKASWDEYLSFAVDVGGFASDIVRKTTLEEQLPDTPFTDEGLTLLEGTKRFLVQQGFVRKDFAVDDWIAPEARG</sequence>
<dbReference type="EMBL" id="JAPNUD010000044">
    <property type="protein sequence ID" value="MDA0642556.1"/>
    <property type="molecule type" value="Genomic_DNA"/>
</dbReference>
<evidence type="ECO:0000313" key="4">
    <source>
        <dbReference type="Proteomes" id="UP001212498"/>
    </source>
</evidence>
<keyword evidence="1" id="KW-0732">Signal</keyword>
<proteinExistence type="predicted"/>
<feature type="domain" description="SsuA/THI5-like" evidence="2">
    <location>
        <begin position="83"/>
        <end position="255"/>
    </location>
</feature>
<keyword evidence="4" id="KW-1185">Reference proteome</keyword>
<feature type="signal peptide" evidence="1">
    <location>
        <begin position="1"/>
        <end position="20"/>
    </location>
</feature>
<name>A0ABT4SZ71_9ACTN</name>
<organism evidence="3 4">
    <name type="scientific">Nonomuraea ferruginea</name>
    <dbReference type="NCBI Taxonomy" id="46174"/>
    <lineage>
        <taxon>Bacteria</taxon>
        <taxon>Bacillati</taxon>
        <taxon>Actinomycetota</taxon>
        <taxon>Actinomycetes</taxon>
        <taxon>Streptosporangiales</taxon>
        <taxon>Streptosporangiaceae</taxon>
        <taxon>Nonomuraea</taxon>
    </lineage>
</organism>
<dbReference type="PANTHER" id="PTHR30024">
    <property type="entry name" value="ALIPHATIC SULFONATES-BINDING PROTEIN-RELATED"/>
    <property type="match status" value="1"/>
</dbReference>
<reference evidence="3 4" key="1">
    <citation type="submission" date="2022-11" db="EMBL/GenBank/DDBJ databases">
        <title>Nonomuraea corallina sp. nov., a new species of the genus Nonomuraea isolated from sea side sediment in Thai sea.</title>
        <authorList>
            <person name="Ngamcharungchit C."/>
            <person name="Matsumoto A."/>
            <person name="Suriyachadkun C."/>
            <person name="Panbangred W."/>
            <person name="Inahashi Y."/>
            <person name="Intra B."/>
        </authorList>
    </citation>
    <scope>NUCLEOTIDE SEQUENCE [LARGE SCALE GENOMIC DNA]</scope>
    <source>
        <strain evidence="3 4">DSM 43553</strain>
    </source>
</reference>
<evidence type="ECO:0000256" key="1">
    <source>
        <dbReference type="SAM" id="SignalP"/>
    </source>
</evidence>
<feature type="chain" id="PRO_5047451826" evidence="1">
    <location>
        <begin position="21"/>
        <end position="330"/>
    </location>
</feature>
<evidence type="ECO:0000259" key="2">
    <source>
        <dbReference type="Pfam" id="PF09084"/>
    </source>
</evidence>
<dbReference type="PROSITE" id="PS51257">
    <property type="entry name" value="PROKAR_LIPOPROTEIN"/>
    <property type="match status" value="1"/>
</dbReference>